<dbReference type="GO" id="GO:0003824">
    <property type="term" value="F:catalytic activity"/>
    <property type="evidence" value="ECO:0007669"/>
    <property type="project" value="InterPro"/>
</dbReference>
<protein>
    <submittedName>
        <fullName evidence="3">HIT family protein</fullName>
    </submittedName>
</protein>
<dbReference type="Gene3D" id="3.30.428.10">
    <property type="entry name" value="HIT-like"/>
    <property type="match status" value="1"/>
</dbReference>
<dbReference type="Pfam" id="PF01230">
    <property type="entry name" value="HIT"/>
    <property type="match status" value="1"/>
</dbReference>
<gene>
    <name evidence="3" type="ORF">GTOL_12733</name>
</gene>
<accession>A0A916J7F7</accession>
<organism evidence="3 4">
    <name type="scientific">Georgfuchsia toluolica</name>
    <dbReference type="NCBI Taxonomy" id="424218"/>
    <lineage>
        <taxon>Bacteria</taxon>
        <taxon>Pseudomonadati</taxon>
        <taxon>Pseudomonadota</taxon>
        <taxon>Betaproteobacteria</taxon>
        <taxon>Nitrosomonadales</taxon>
        <taxon>Sterolibacteriaceae</taxon>
        <taxon>Georgfuchsia</taxon>
    </lineage>
</organism>
<dbReference type="Proteomes" id="UP000742786">
    <property type="component" value="Unassembled WGS sequence"/>
</dbReference>
<keyword evidence="4" id="KW-1185">Reference proteome</keyword>
<dbReference type="InterPro" id="IPR036265">
    <property type="entry name" value="HIT-like_sf"/>
</dbReference>
<proteinExistence type="predicted"/>
<dbReference type="InterPro" id="IPR011146">
    <property type="entry name" value="HIT-like"/>
</dbReference>
<evidence type="ECO:0000259" key="2">
    <source>
        <dbReference type="PROSITE" id="PS51084"/>
    </source>
</evidence>
<comment type="caution">
    <text evidence="3">The sequence shown here is derived from an EMBL/GenBank/DDBJ whole genome shotgun (WGS) entry which is preliminary data.</text>
</comment>
<evidence type="ECO:0000313" key="4">
    <source>
        <dbReference type="Proteomes" id="UP000742786"/>
    </source>
</evidence>
<feature type="short sequence motif" description="Histidine triad motif" evidence="1">
    <location>
        <begin position="100"/>
        <end position="104"/>
    </location>
</feature>
<evidence type="ECO:0000256" key="1">
    <source>
        <dbReference type="PROSITE-ProRule" id="PRU00464"/>
    </source>
</evidence>
<sequence>MIMTNQKSDDLDCPLCSGVGGELLFEDAICRVVLVSGEEGRSFPGFCRVVGTRHVREMSDLSAAEQRRLLDVVLATERAIRAVQQPDKMNLASLGNVVPHVHWHVIPRWRDDSHFPGPIWTAAQRAGKMRKPVDRNALHNALHAALKTT</sequence>
<feature type="domain" description="HIT" evidence="2">
    <location>
        <begin position="44"/>
        <end position="115"/>
    </location>
</feature>
<evidence type="ECO:0000313" key="3">
    <source>
        <dbReference type="EMBL" id="CAG4884850.1"/>
    </source>
</evidence>
<dbReference type="PROSITE" id="PS51084">
    <property type="entry name" value="HIT_2"/>
    <property type="match status" value="1"/>
</dbReference>
<dbReference type="AlphaFoldDB" id="A0A916J7F7"/>
<reference evidence="3" key="1">
    <citation type="submission" date="2021-04" db="EMBL/GenBank/DDBJ databases">
        <authorList>
            <person name="Hornung B."/>
        </authorList>
    </citation>
    <scope>NUCLEOTIDE SEQUENCE</scope>
    <source>
        <strain evidence="3">G5G6</strain>
    </source>
</reference>
<dbReference type="EMBL" id="CAJQUM010000001">
    <property type="protein sequence ID" value="CAG4884850.1"/>
    <property type="molecule type" value="Genomic_DNA"/>
</dbReference>
<dbReference type="SUPFAM" id="SSF54197">
    <property type="entry name" value="HIT-like"/>
    <property type="match status" value="1"/>
</dbReference>
<name>A0A916J7F7_9PROT</name>